<name>A0AAD5KEX6_9CRUS</name>
<comment type="caution">
    <text evidence="2">The sequence shown here is derived from an EMBL/GenBank/DDBJ whole genome shotgun (WGS) entry which is preliminary data.</text>
</comment>
<gene>
    <name evidence="2" type="ORF">GHT06_003868</name>
</gene>
<feature type="compositionally biased region" description="Basic and acidic residues" evidence="1">
    <location>
        <begin position="342"/>
        <end position="352"/>
    </location>
</feature>
<dbReference type="EMBL" id="WJBH02000290">
    <property type="protein sequence ID" value="KAI9549682.1"/>
    <property type="molecule type" value="Genomic_DNA"/>
</dbReference>
<accession>A0AAD5KEX6</accession>
<organism evidence="2 3">
    <name type="scientific">Daphnia sinensis</name>
    <dbReference type="NCBI Taxonomy" id="1820382"/>
    <lineage>
        <taxon>Eukaryota</taxon>
        <taxon>Metazoa</taxon>
        <taxon>Ecdysozoa</taxon>
        <taxon>Arthropoda</taxon>
        <taxon>Crustacea</taxon>
        <taxon>Branchiopoda</taxon>
        <taxon>Diplostraca</taxon>
        <taxon>Cladocera</taxon>
        <taxon>Anomopoda</taxon>
        <taxon>Daphniidae</taxon>
        <taxon>Daphnia</taxon>
        <taxon>Daphnia similis group</taxon>
    </lineage>
</organism>
<dbReference type="Proteomes" id="UP000820818">
    <property type="component" value="Unassembled WGS sequence"/>
</dbReference>
<evidence type="ECO:0000256" key="1">
    <source>
        <dbReference type="SAM" id="MobiDB-lite"/>
    </source>
</evidence>
<feature type="region of interest" description="Disordered" evidence="1">
    <location>
        <begin position="318"/>
        <end position="363"/>
    </location>
</feature>
<proteinExistence type="predicted"/>
<reference evidence="2" key="1">
    <citation type="submission" date="2022-05" db="EMBL/GenBank/DDBJ databases">
        <title>A multi-omics perspective on studying reproductive biology in Daphnia sinensis.</title>
        <authorList>
            <person name="Jia J."/>
        </authorList>
    </citation>
    <scope>NUCLEOTIDE SEQUENCE</scope>
    <source>
        <strain evidence="2">WSL</strain>
    </source>
</reference>
<feature type="compositionally biased region" description="Acidic residues" evidence="1">
    <location>
        <begin position="152"/>
        <end position="162"/>
    </location>
</feature>
<feature type="region of interest" description="Disordered" evidence="1">
    <location>
        <begin position="148"/>
        <end position="177"/>
    </location>
</feature>
<evidence type="ECO:0000313" key="3">
    <source>
        <dbReference type="Proteomes" id="UP000820818"/>
    </source>
</evidence>
<sequence length="363" mass="40841">MALRWDTEKIETNAQLEHLLDEFAADTRITLVNNAPELGENVTVWDFASRDAHSIAHRIAFPVPRTGEILSGPISAVGRFTFPNRSAGYLPSHPAMGASPTNPFYSFEIIIDDQKTTDDISVMNIDGAWVFWDNLDEELEEMYANYPRERNDDEEWDDDDPEIPNPPEHHPYDSDIARHPGTNIVSIHDSYDDDDSDEYIETMQRRAACHARMPYWTMPALLIESRVSFDPWTPKSRLSGIAYLNYVGQTVPRDVPAGGIDGAVERFQAWWASQLDAMGTCWGWMSSICWAEMQSQAPCTATTAPTSPLNQIPTIRDLCPGCPRGTSTQNPTQPRPSGPTRATRDTRSEVSRKFIRRPAPTRG</sequence>
<dbReference type="AlphaFoldDB" id="A0AAD5KEX6"/>
<keyword evidence="3" id="KW-1185">Reference proteome</keyword>
<evidence type="ECO:0000313" key="2">
    <source>
        <dbReference type="EMBL" id="KAI9549682.1"/>
    </source>
</evidence>
<protein>
    <submittedName>
        <fullName evidence="2">Uncharacterized protein</fullName>
    </submittedName>
</protein>
<feature type="compositionally biased region" description="Basic and acidic residues" evidence="1">
    <location>
        <begin position="167"/>
        <end position="177"/>
    </location>
</feature>